<evidence type="ECO:0000259" key="1">
    <source>
        <dbReference type="PROSITE" id="PS50878"/>
    </source>
</evidence>
<sequence>MSPKFFSIYVDELITITESLDPGLRLNDENKIEIIVYADDILLLSTSKYGLKTQLEAIEEYGNKYEIKFNPDKTSFMIFNQAKTRSCQEKRADTWQADVMLNGIAINQVKSMKYLGVHISDDDKNKVQIDNRKKSAITALARLNKLGFTT</sequence>
<dbReference type="PANTHER" id="PTHR47027:SF20">
    <property type="entry name" value="REVERSE TRANSCRIPTASE-LIKE PROTEIN WITH RNA-DIRECTED DNA POLYMERASE DOMAIN"/>
    <property type="match status" value="1"/>
</dbReference>
<keyword evidence="2" id="KW-0808">Transferase</keyword>
<organism evidence="2 3">
    <name type="scientific">Brachionus plicatilis</name>
    <name type="common">Marine rotifer</name>
    <name type="synonym">Brachionus muelleri</name>
    <dbReference type="NCBI Taxonomy" id="10195"/>
    <lineage>
        <taxon>Eukaryota</taxon>
        <taxon>Metazoa</taxon>
        <taxon>Spiralia</taxon>
        <taxon>Gnathifera</taxon>
        <taxon>Rotifera</taxon>
        <taxon>Eurotatoria</taxon>
        <taxon>Monogononta</taxon>
        <taxon>Pseudotrocha</taxon>
        <taxon>Ploima</taxon>
        <taxon>Brachionidae</taxon>
        <taxon>Brachionus</taxon>
    </lineage>
</organism>
<keyword evidence="2" id="KW-0695">RNA-directed DNA polymerase</keyword>
<proteinExistence type="predicted"/>
<evidence type="ECO:0000313" key="2">
    <source>
        <dbReference type="EMBL" id="RMZ94372.1"/>
    </source>
</evidence>
<dbReference type="PROSITE" id="PS50878">
    <property type="entry name" value="RT_POL"/>
    <property type="match status" value="1"/>
</dbReference>
<name>A0A3M7P5P6_BRAPC</name>
<dbReference type="Gene3D" id="3.30.70.270">
    <property type="match status" value="1"/>
</dbReference>
<dbReference type="GO" id="GO:0003964">
    <property type="term" value="F:RNA-directed DNA polymerase activity"/>
    <property type="evidence" value="ECO:0007669"/>
    <property type="project" value="UniProtKB-KW"/>
</dbReference>
<accession>A0A3M7P5P6</accession>
<protein>
    <submittedName>
        <fullName evidence="2">RNA-directed DNA polymerase from mobile element jockey-like</fullName>
    </submittedName>
</protein>
<dbReference type="Proteomes" id="UP000276133">
    <property type="component" value="Unassembled WGS sequence"/>
</dbReference>
<keyword evidence="3" id="KW-1185">Reference proteome</keyword>
<dbReference type="EMBL" id="REGN01013095">
    <property type="protein sequence ID" value="RMZ94372.1"/>
    <property type="molecule type" value="Genomic_DNA"/>
</dbReference>
<keyword evidence="2" id="KW-0548">Nucleotidyltransferase</keyword>
<dbReference type="SUPFAM" id="SSF56672">
    <property type="entry name" value="DNA/RNA polymerases"/>
    <property type="match status" value="1"/>
</dbReference>
<dbReference type="InterPro" id="IPR000477">
    <property type="entry name" value="RT_dom"/>
</dbReference>
<feature type="domain" description="Reverse transcriptase" evidence="1">
    <location>
        <begin position="1"/>
        <end position="119"/>
    </location>
</feature>
<dbReference type="InterPro" id="IPR043502">
    <property type="entry name" value="DNA/RNA_pol_sf"/>
</dbReference>
<dbReference type="Pfam" id="PF00078">
    <property type="entry name" value="RVT_1"/>
    <property type="match status" value="1"/>
</dbReference>
<dbReference type="InterPro" id="IPR043128">
    <property type="entry name" value="Rev_trsase/Diguanyl_cyclase"/>
</dbReference>
<comment type="caution">
    <text evidence="2">The sequence shown here is derived from an EMBL/GenBank/DDBJ whole genome shotgun (WGS) entry which is preliminary data.</text>
</comment>
<evidence type="ECO:0000313" key="3">
    <source>
        <dbReference type="Proteomes" id="UP000276133"/>
    </source>
</evidence>
<dbReference type="PANTHER" id="PTHR47027">
    <property type="entry name" value="REVERSE TRANSCRIPTASE DOMAIN-CONTAINING PROTEIN"/>
    <property type="match status" value="1"/>
</dbReference>
<reference evidence="2 3" key="1">
    <citation type="journal article" date="2018" name="Sci. Rep.">
        <title>Genomic signatures of local adaptation to the degree of environmental predictability in rotifers.</title>
        <authorList>
            <person name="Franch-Gras L."/>
            <person name="Hahn C."/>
            <person name="Garcia-Roger E.M."/>
            <person name="Carmona M.J."/>
            <person name="Serra M."/>
            <person name="Gomez A."/>
        </authorList>
    </citation>
    <scope>NUCLEOTIDE SEQUENCE [LARGE SCALE GENOMIC DNA]</scope>
    <source>
        <strain evidence="2">HYR1</strain>
    </source>
</reference>
<gene>
    <name evidence="2" type="ORF">BpHYR1_051291</name>
</gene>
<dbReference type="AlphaFoldDB" id="A0A3M7P5P6"/>
<dbReference type="OrthoDB" id="10014409at2759"/>